<proteinExistence type="predicted"/>
<dbReference type="EMBL" id="NBXA01000003">
    <property type="protein sequence ID" value="RFA16223.1"/>
    <property type="molecule type" value="Genomic_DNA"/>
</dbReference>
<dbReference type="Gene3D" id="3.40.630.30">
    <property type="match status" value="1"/>
</dbReference>
<dbReference type="OrthoDB" id="3381976at2"/>
<evidence type="ECO:0000256" key="1">
    <source>
        <dbReference type="SAM" id="MobiDB-lite"/>
    </source>
</evidence>
<protein>
    <recommendedName>
        <fullName evidence="2">N-acetyltransferase domain-containing protein</fullName>
    </recommendedName>
</protein>
<name>A0A3E0W3Y7_9MICO</name>
<dbReference type="GO" id="GO:0016747">
    <property type="term" value="F:acyltransferase activity, transferring groups other than amino-acyl groups"/>
    <property type="evidence" value="ECO:0007669"/>
    <property type="project" value="InterPro"/>
</dbReference>
<feature type="region of interest" description="Disordered" evidence="1">
    <location>
        <begin position="34"/>
        <end position="53"/>
    </location>
</feature>
<evidence type="ECO:0000313" key="3">
    <source>
        <dbReference type="EMBL" id="RFA16223.1"/>
    </source>
</evidence>
<accession>A0A3E0W3Y7</accession>
<organism evidence="3 4">
    <name type="scientific">Subtercola boreus</name>
    <dbReference type="NCBI Taxonomy" id="120213"/>
    <lineage>
        <taxon>Bacteria</taxon>
        <taxon>Bacillati</taxon>
        <taxon>Actinomycetota</taxon>
        <taxon>Actinomycetes</taxon>
        <taxon>Micrococcales</taxon>
        <taxon>Microbacteriaceae</taxon>
        <taxon>Subtercola</taxon>
    </lineage>
</organism>
<comment type="caution">
    <text evidence="3">The sequence shown here is derived from an EMBL/GenBank/DDBJ whole genome shotgun (WGS) entry which is preliminary data.</text>
</comment>
<evidence type="ECO:0000259" key="2">
    <source>
        <dbReference type="PROSITE" id="PS51186"/>
    </source>
</evidence>
<gene>
    <name evidence="3" type="ORF">B7R21_02240</name>
</gene>
<dbReference type="AlphaFoldDB" id="A0A3E0W3Y7"/>
<evidence type="ECO:0000313" key="4">
    <source>
        <dbReference type="Proteomes" id="UP000256709"/>
    </source>
</evidence>
<dbReference type="Proteomes" id="UP000256709">
    <property type="component" value="Unassembled WGS sequence"/>
</dbReference>
<reference evidence="3 4" key="1">
    <citation type="submission" date="2017-04" db="EMBL/GenBank/DDBJ databases">
        <title>Comparative genome analysis of Subtercola boreus.</title>
        <authorList>
            <person name="Cho Y.-J."/>
            <person name="Cho A."/>
            <person name="Kim O.-S."/>
            <person name="Lee J.-I."/>
        </authorList>
    </citation>
    <scope>NUCLEOTIDE SEQUENCE [LARGE SCALE GENOMIC DNA]</scope>
    <source>
        <strain evidence="3 4">P27444</strain>
    </source>
</reference>
<dbReference type="InterPro" id="IPR016181">
    <property type="entry name" value="Acyl_CoA_acyltransferase"/>
</dbReference>
<dbReference type="Pfam" id="PF00583">
    <property type="entry name" value="Acetyltransf_1"/>
    <property type="match status" value="1"/>
</dbReference>
<feature type="domain" description="N-acetyltransferase" evidence="2">
    <location>
        <begin position="3"/>
        <end position="154"/>
    </location>
</feature>
<dbReference type="InterPro" id="IPR000182">
    <property type="entry name" value="GNAT_dom"/>
</dbReference>
<feature type="compositionally biased region" description="Basic and acidic residues" evidence="1">
    <location>
        <begin position="41"/>
        <end position="51"/>
    </location>
</feature>
<dbReference type="CDD" id="cd04301">
    <property type="entry name" value="NAT_SF"/>
    <property type="match status" value="1"/>
</dbReference>
<sequence>MTVTLRPLADSRFDGWLATESSLYEAERRANGESAELAAQKSDESNRRNFPDGRPLPTHRLLEVLAEGVPVGTIWIGPLDESRPAEWWVYSIDIDEVSRGHGYGRAAMSLAELVARDNGATKIGLNVFGDNARAQNLYRSLEYRVTAIQMSKEL</sequence>
<dbReference type="SUPFAM" id="SSF55729">
    <property type="entry name" value="Acyl-CoA N-acyltransferases (Nat)"/>
    <property type="match status" value="1"/>
</dbReference>
<dbReference type="PROSITE" id="PS51186">
    <property type="entry name" value="GNAT"/>
    <property type="match status" value="1"/>
</dbReference>
<dbReference type="RefSeq" id="WP_116281622.1">
    <property type="nucleotide sequence ID" value="NZ_NBXA01000003.1"/>
</dbReference>